<dbReference type="Proteomes" id="UP000190460">
    <property type="component" value="Unassembled WGS sequence"/>
</dbReference>
<dbReference type="AlphaFoldDB" id="A0A1T4XRP7"/>
<keyword evidence="6 7" id="KW-0472">Membrane</keyword>
<dbReference type="PANTHER" id="PTHR24221:SF233">
    <property type="entry name" value="ATP-BINDING_PERMEASE FUSION ABC TRANSPORTER-RELATED"/>
    <property type="match status" value="1"/>
</dbReference>
<evidence type="ECO:0000256" key="5">
    <source>
        <dbReference type="ARBA" id="ARBA00022989"/>
    </source>
</evidence>
<dbReference type="Pfam" id="PF00005">
    <property type="entry name" value="ABC_tran"/>
    <property type="match status" value="1"/>
</dbReference>
<dbReference type="Pfam" id="PF00664">
    <property type="entry name" value="ABC_membrane"/>
    <property type="match status" value="1"/>
</dbReference>
<feature type="transmembrane region" description="Helical" evidence="7">
    <location>
        <begin position="162"/>
        <end position="179"/>
    </location>
</feature>
<reference evidence="10 11" key="1">
    <citation type="submission" date="2017-02" db="EMBL/GenBank/DDBJ databases">
        <authorList>
            <person name="Peterson S.W."/>
        </authorList>
    </citation>
    <scope>NUCLEOTIDE SEQUENCE [LARGE SCALE GENOMIC DNA]</scope>
    <source>
        <strain evidence="10 11">ATCC 49788</strain>
    </source>
</reference>
<keyword evidence="5 7" id="KW-1133">Transmembrane helix</keyword>
<evidence type="ECO:0000256" key="2">
    <source>
        <dbReference type="ARBA" id="ARBA00022692"/>
    </source>
</evidence>
<dbReference type="InterPro" id="IPR003439">
    <property type="entry name" value="ABC_transporter-like_ATP-bd"/>
</dbReference>
<keyword evidence="4 10" id="KW-0067">ATP-binding</keyword>
<dbReference type="PROSITE" id="PS50893">
    <property type="entry name" value="ABC_TRANSPORTER_2"/>
    <property type="match status" value="1"/>
</dbReference>
<dbReference type="GO" id="GO:0034040">
    <property type="term" value="F:ATPase-coupled lipid transmembrane transporter activity"/>
    <property type="evidence" value="ECO:0007669"/>
    <property type="project" value="TreeGrafter"/>
</dbReference>
<evidence type="ECO:0000259" key="8">
    <source>
        <dbReference type="PROSITE" id="PS50893"/>
    </source>
</evidence>
<feature type="transmembrane region" description="Helical" evidence="7">
    <location>
        <begin position="185"/>
        <end position="205"/>
    </location>
</feature>
<accession>A0A1T4XRP7</accession>
<gene>
    <name evidence="10" type="ORF">SAMN02745130_03303</name>
</gene>
<evidence type="ECO:0000256" key="6">
    <source>
        <dbReference type="ARBA" id="ARBA00023136"/>
    </source>
</evidence>
<evidence type="ECO:0000256" key="3">
    <source>
        <dbReference type="ARBA" id="ARBA00022741"/>
    </source>
</evidence>
<dbReference type="PROSITE" id="PS00211">
    <property type="entry name" value="ABC_TRANSPORTER_1"/>
    <property type="match status" value="1"/>
</dbReference>
<dbReference type="GO" id="GO:0140359">
    <property type="term" value="F:ABC-type transporter activity"/>
    <property type="evidence" value="ECO:0007669"/>
    <property type="project" value="InterPro"/>
</dbReference>
<dbReference type="EMBL" id="FUYB01000021">
    <property type="protein sequence ID" value="SKA91798.1"/>
    <property type="molecule type" value="Genomic_DNA"/>
</dbReference>
<dbReference type="SMART" id="SM00382">
    <property type="entry name" value="AAA"/>
    <property type="match status" value="1"/>
</dbReference>
<keyword evidence="3" id="KW-0547">Nucleotide-binding</keyword>
<dbReference type="GO" id="GO:0005886">
    <property type="term" value="C:plasma membrane"/>
    <property type="evidence" value="ECO:0007669"/>
    <property type="project" value="UniProtKB-SubCell"/>
</dbReference>
<dbReference type="SUPFAM" id="SSF52540">
    <property type="entry name" value="P-loop containing nucleoside triphosphate hydrolases"/>
    <property type="match status" value="1"/>
</dbReference>
<dbReference type="Gene3D" id="3.40.50.300">
    <property type="entry name" value="P-loop containing nucleotide triphosphate hydrolases"/>
    <property type="match status" value="1"/>
</dbReference>
<dbReference type="PROSITE" id="PS50929">
    <property type="entry name" value="ABC_TM1F"/>
    <property type="match status" value="1"/>
</dbReference>
<dbReference type="RefSeq" id="WP_078923746.1">
    <property type="nucleotide sequence ID" value="NZ_FUYB01000021.1"/>
</dbReference>
<dbReference type="STRING" id="92487.SAMN02745130_03303"/>
<evidence type="ECO:0000313" key="11">
    <source>
        <dbReference type="Proteomes" id="UP000190460"/>
    </source>
</evidence>
<dbReference type="FunFam" id="3.40.50.300:FF:001492">
    <property type="entry name" value="ABC transporter ATP-binding protein/permease"/>
    <property type="match status" value="1"/>
</dbReference>
<dbReference type="InterPro" id="IPR003593">
    <property type="entry name" value="AAA+_ATPase"/>
</dbReference>
<evidence type="ECO:0000256" key="7">
    <source>
        <dbReference type="SAM" id="Phobius"/>
    </source>
</evidence>
<dbReference type="PANTHER" id="PTHR24221">
    <property type="entry name" value="ATP-BINDING CASSETTE SUB-FAMILY B"/>
    <property type="match status" value="1"/>
</dbReference>
<keyword evidence="2 7" id="KW-0812">Transmembrane</keyword>
<dbReference type="InterPro" id="IPR017871">
    <property type="entry name" value="ABC_transporter-like_CS"/>
</dbReference>
<dbReference type="OrthoDB" id="9759820at2"/>
<evidence type="ECO:0000256" key="4">
    <source>
        <dbReference type="ARBA" id="ARBA00022840"/>
    </source>
</evidence>
<evidence type="ECO:0000256" key="1">
    <source>
        <dbReference type="ARBA" id="ARBA00004651"/>
    </source>
</evidence>
<feature type="transmembrane region" description="Helical" evidence="7">
    <location>
        <begin position="77"/>
        <end position="100"/>
    </location>
</feature>
<dbReference type="GO" id="GO:0016887">
    <property type="term" value="F:ATP hydrolysis activity"/>
    <property type="evidence" value="ECO:0007669"/>
    <property type="project" value="InterPro"/>
</dbReference>
<evidence type="ECO:0000313" key="10">
    <source>
        <dbReference type="EMBL" id="SKA91798.1"/>
    </source>
</evidence>
<dbReference type="InterPro" id="IPR036640">
    <property type="entry name" value="ABC1_TM_sf"/>
</dbReference>
<sequence length="597" mass="66962">MSASQPVVYTWNDLFRQTMRHRGLLIRANLIAILTAVLSVPIPLLIPLLVDEVLLKQPGVLTQFIDQLFPSSWHGPILYVLAVTVITICLRLAWLFFSVWQTREFTLISKDITFRIRRRLLEHIETIAMAEYETLGSGTVSSRLVVDIETIDNFLGITISRFIVSVLTLLGVTVVMLWLHWQLALFILILNPVVILLTTKMGGYVKELKKKENTAFELFQQALTETLDTIQQIRASNRAQSFFEQIIKLAAEVKNQAGQFAWRSDAANKLSFSIFISGFDVFRAIAMLMVVFSDLTIGEMLAVFSYLWFMMGPVQEILNIQYGWFGAKAALQRINQLLALKSEPIYPHLQNPFKNKHTVSVRAEQVTFAYGDKPPVLVDVNLTIAAGEKVALVGASGGGKSTFVQILLGLYQPQQGQLYFDEIPITAIGLDVVREHVATVLQQPALFNDTLRANLTLGQDLPDEKLWEALRIAQLEETVRAQTEGLATLVGRQGLRLSGGQRQRLAIARMVLSDPKVVILDEATSALDMETEQKLHTALHTFLQNRTTLIIAHRLSAVRQADRILVFEGGTIIEQGNHQELIQQDGLYRKLYGSSTA</sequence>
<dbReference type="Gene3D" id="1.20.1560.10">
    <property type="entry name" value="ABC transporter type 1, transmembrane domain"/>
    <property type="match status" value="1"/>
</dbReference>
<proteinExistence type="predicted"/>
<keyword evidence="11" id="KW-1185">Reference proteome</keyword>
<name>A0A1T4XRP7_9GAMM</name>
<feature type="transmembrane region" description="Helical" evidence="7">
    <location>
        <begin position="284"/>
        <end position="309"/>
    </location>
</feature>
<organism evidence="10 11">
    <name type="scientific">Thiothrix eikelboomii</name>
    <dbReference type="NCBI Taxonomy" id="92487"/>
    <lineage>
        <taxon>Bacteria</taxon>
        <taxon>Pseudomonadati</taxon>
        <taxon>Pseudomonadota</taxon>
        <taxon>Gammaproteobacteria</taxon>
        <taxon>Thiotrichales</taxon>
        <taxon>Thiotrichaceae</taxon>
        <taxon>Thiothrix</taxon>
    </lineage>
</organism>
<feature type="domain" description="ABC transporter" evidence="8">
    <location>
        <begin position="361"/>
        <end position="594"/>
    </location>
</feature>
<dbReference type="InterPro" id="IPR027417">
    <property type="entry name" value="P-loop_NTPase"/>
</dbReference>
<evidence type="ECO:0000259" key="9">
    <source>
        <dbReference type="PROSITE" id="PS50929"/>
    </source>
</evidence>
<feature type="domain" description="ABC transmembrane type-1" evidence="9">
    <location>
        <begin position="30"/>
        <end position="319"/>
    </location>
</feature>
<comment type="subcellular location">
    <subcellularLocation>
        <location evidence="1">Cell membrane</location>
        <topology evidence="1">Multi-pass membrane protein</topology>
    </subcellularLocation>
</comment>
<dbReference type="InterPro" id="IPR039421">
    <property type="entry name" value="Type_1_exporter"/>
</dbReference>
<feature type="transmembrane region" description="Helical" evidence="7">
    <location>
        <begin position="24"/>
        <end position="46"/>
    </location>
</feature>
<dbReference type="InterPro" id="IPR011527">
    <property type="entry name" value="ABC1_TM_dom"/>
</dbReference>
<protein>
    <submittedName>
        <fullName evidence="10">ATP-binding cassette, subfamily C</fullName>
    </submittedName>
</protein>
<dbReference type="CDD" id="cd07346">
    <property type="entry name" value="ABC_6TM_exporters"/>
    <property type="match status" value="1"/>
</dbReference>
<dbReference type="GO" id="GO:0005524">
    <property type="term" value="F:ATP binding"/>
    <property type="evidence" value="ECO:0007669"/>
    <property type="project" value="UniProtKB-KW"/>
</dbReference>
<dbReference type="SUPFAM" id="SSF90123">
    <property type="entry name" value="ABC transporter transmembrane region"/>
    <property type="match status" value="1"/>
</dbReference>